<dbReference type="EMBL" id="QRGP01000001">
    <property type="protein sequence ID" value="RDV06933.1"/>
    <property type="molecule type" value="Genomic_DNA"/>
</dbReference>
<proteinExistence type="predicted"/>
<dbReference type="Proteomes" id="UP000263833">
    <property type="component" value="Unassembled WGS sequence"/>
</dbReference>
<evidence type="ECO:0000313" key="1">
    <source>
        <dbReference type="EMBL" id="RDV06933.1"/>
    </source>
</evidence>
<gene>
    <name evidence="1" type="ORF">DXH95_05940</name>
</gene>
<reference evidence="2" key="1">
    <citation type="submission" date="2018-08" db="EMBL/GenBank/DDBJ databases">
        <authorList>
            <person name="Kim S.-J."/>
            <person name="Jung G.-Y."/>
        </authorList>
    </citation>
    <scope>NUCLEOTIDE SEQUENCE [LARGE SCALE GENOMIC DNA]</scope>
    <source>
        <strain evidence="2">GY_G</strain>
    </source>
</reference>
<name>A0A371BHQ1_9SPHN</name>
<dbReference type="OrthoDB" id="8443799at2"/>
<dbReference type="RefSeq" id="WP_115548478.1">
    <property type="nucleotide sequence ID" value="NZ_QRGP01000001.1"/>
</dbReference>
<dbReference type="AlphaFoldDB" id="A0A371BHQ1"/>
<evidence type="ECO:0000313" key="2">
    <source>
        <dbReference type="Proteomes" id="UP000263833"/>
    </source>
</evidence>
<protein>
    <submittedName>
        <fullName evidence="1">Uncharacterized protein</fullName>
    </submittedName>
</protein>
<accession>A0A371BHQ1</accession>
<keyword evidence="2" id="KW-1185">Reference proteome</keyword>
<sequence length="318" mass="35254">MRGDVYSQRHAFQKLVKNADQAEFAAIASTSAIVDQGVYDDRVADAMDDYDVGADADVERWERDDLAFDSAVGQAREEIERRVAIMGASYPFQLDGGSLVYTKSNSGFYEFCLAASLAEQITSGANVGFPRLFERLCALLVQEFFGPYAKSFHVGSPRQPDGHSQFGAAMRDAHLMTGEFIWSPDPDLPTDVTHTGDEGVDFIVWAKPPDQRIGSAFVLGQCACGDDWTEKFNDADLKRYRKWFNPLSYIEPLFAFATPYHVADGFLGEASRRAGLVFDRARLSILADAACGRVEFNERIPQMDELSKLVLPQLEDAG</sequence>
<organism evidence="1 2">
    <name type="scientific">Sphingorhabdus pulchriflava</name>
    <dbReference type="NCBI Taxonomy" id="2292257"/>
    <lineage>
        <taxon>Bacteria</taxon>
        <taxon>Pseudomonadati</taxon>
        <taxon>Pseudomonadota</taxon>
        <taxon>Alphaproteobacteria</taxon>
        <taxon>Sphingomonadales</taxon>
        <taxon>Sphingomonadaceae</taxon>
        <taxon>Sphingorhabdus</taxon>
    </lineage>
</organism>
<comment type="caution">
    <text evidence="1">The sequence shown here is derived from an EMBL/GenBank/DDBJ whole genome shotgun (WGS) entry which is preliminary data.</text>
</comment>